<organism evidence="3 4">
    <name type="scientific">Mucor velutinosus</name>
    <dbReference type="NCBI Taxonomy" id="708070"/>
    <lineage>
        <taxon>Eukaryota</taxon>
        <taxon>Fungi</taxon>
        <taxon>Fungi incertae sedis</taxon>
        <taxon>Mucoromycota</taxon>
        <taxon>Mucoromycotina</taxon>
        <taxon>Mucoromycetes</taxon>
        <taxon>Mucorales</taxon>
        <taxon>Mucorineae</taxon>
        <taxon>Mucoraceae</taxon>
        <taxon>Mucor</taxon>
    </lineage>
</organism>
<accession>A0AAN7HT84</accession>
<gene>
    <name evidence="3" type="ORF">ATC70_010551</name>
</gene>
<feature type="transmembrane region" description="Helical" evidence="2">
    <location>
        <begin position="246"/>
        <end position="264"/>
    </location>
</feature>
<evidence type="ECO:0000313" key="4">
    <source>
        <dbReference type="Proteomes" id="UP001304243"/>
    </source>
</evidence>
<sequence length="290" mass="32367">METNSVASSCMNQGETVSTHSDAIAPPSNGQCIVLESGCIHPNSRSSSNEQHRSDQMVDIAALDSHHSHTIAWQNSSVHVHVEPISGWSETTPTRTLDLSLARQFSTNMSNRMAGISTSMQRMVTRPTATPTANAASLSILRMPSTAISLPPTYKLYSEKNTSDQQLRQKIAELTRLEACYRSNPGAVIYEFMWGDPVDGTKGIAWKDMCNTCFLLQFTGFYMIFWILLLGIAGCLSLFVEKLPGPILLLWLPILLFLAGVYMARKRYRKQLQDLEELEVYVEEGTRKEN</sequence>
<evidence type="ECO:0000256" key="1">
    <source>
        <dbReference type="SAM" id="MobiDB-lite"/>
    </source>
</evidence>
<dbReference type="RefSeq" id="XP_064682266.1">
    <property type="nucleotide sequence ID" value="XM_064829764.1"/>
</dbReference>
<keyword evidence="2" id="KW-1133">Transmembrane helix</keyword>
<reference evidence="3 4" key="1">
    <citation type="submission" date="2022-11" db="EMBL/GenBank/DDBJ databases">
        <title>Mucor velutinosus strain NIH1002 WGS.</title>
        <authorList>
            <person name="Subramanian P."/>
            <person name="Mullikin J.C."/>
            <person name="Segre J.A."/>
            <person name="Zelazny A.M."/>
        </authorList>
    </citation>
    <scope>NUCLEOTIDE SEQUENCE [LARGE SCALE GENOMIC DNA]</scope>
    <source>
        <strain evidence="3 4">NIH1002</strain>
    </source>
</reference>
<evidence type="ECO:0000256" key="2">
    <source>
        <dbReference type="SAM" id="Phobius"/>
    </source>
</evidence>
<proteinExistence type="predicted"/>
<comment type="caution">
    <text evidence="3">The sequence shown here is derived from an EMBL/GenBank/DDBJ whole genome shotgun (WGS) entry which is preliminary data.</text>
</comment>
<protein>
    <submittedName>
        <fullName evidence="3">Cleavage and polyadenylation specificity factor subunit 2</fullName>
    </submittedName>
</protein>
<keyword evidence="4" id="KW-1185">Reference proteome</keyword>
<dbReference type="AlphaFoldDB" id="A0AAN7HT84"/>
<dbReference type="GeneID" id="89954237"/>
<dbReference type="Proteomes" id="UP001304243">
    <property type="component" value="Unassembled WGS sequence"/>
</dbReference>
<keyword evidence="2" id="KW-0472">Membrane</keyword>
<dbReference type="EMBL" id="JASEJX010000014">
    <property type="protein sequence ID" value="KAK4515600.1"/>
    <property type="molecule type" value="Genomic_DNA"/>
</dbReference>
<keyword evidence="2" id="KW-0812">Transmembrane</keyword>
<feature type="transmembrane region" description="Helical" evidence="2">
    <location>
        <begin position="214"/>
        <end position="240"/>
    </location>
</feature>
<feature type="compositionally biased region" description="Polar residues" evidence="1">
    <location>
        <begin position="1"/>
        <end position="21"/>
    </location>
</feature>
<feature type="region of interest" description="Disordered" evidence="1">
    <location>
        <begin position="1"/>
        <end position="25"/>
    </location>
</feature>
<name>A0AAN7HT84_9FUNG</name>
<evidence type="ECO:0000313" key="3">
    <source>
        <dbReference type="EMBL" id="KAK4515600.1"/>
    </source>
</evidence>